<accession>A0A1M4MZ08</accession>
<dbReference type="Gene3D" id="3.40.630.30">
    <property type="match status" value="1"/>
</dbReference>
<proteinExistence type="predicted"/>
<dbReference type="SUPFAM" id="SSF55729">
    <property type="entry name" value="Acyl-CoA N-acyltransferases (Nat)"/>
    <property type="match status" value="1"/>
</dbReference>
<evidence type="ECO:0000259" key="1">
    <source>
        <dbReference type="PROSITE" id="PS51186"/>
    </source>
</evidence>
<protein>
    <submittedName>
        <fullName evidence="2">Putative GNAT family acetyltransferase</fullName>
    </submittedName>
</protein>
<gene>
    <name evidence="2" type="ORF">KARMA_1201</name>
</gene>
<evidence type="ECO:0000313" key="2">
    <source>
        <dbReference type="EMBL" id="SCM67015.1"/>
    </source>
</evidence>
<keyword evidence="2" id="KW-0808">Transferase</keyword>
<dbReference type="PANTHER" id="PTHR42791">
    <property type="entry name" value="GNAT FAMILY ACETYLTRANSFERASE"/>
    <property type="match status" value="1"/>
</dbReference>
<reference evidence="3" key="1">
    <citation type="submission" date="2016-09" db="EMBL/GenBank/DDBJ databases">
        <authorList>
            <person name="Wibberg D."/>
        </authorList>
    </citation>
    <scope>NUCLEOTIDE SEQUENCE [LARGE SCALE GENOMIC DNA]</scope>
</reference>
<dbReference type="Proteomes" id="UP000184085">
    <property type="component" value="Unassembled WGS sequence"/>
</dbReference>
<dbReference type="CDD" id="cd04301">
    <property type="entry name" value="NAT_SF"/>
    <property type="match status" value="1"/>
</dbReference>
<dbReference type="InterPro" id="IPR000182">
    <property type="entry name" value="GNAT_dom"/>
</dbReference>
<sequence>MQVQIVQISAKDTLPLRHSVLWPDHPVDFSRVAGDESALHFGAHVGGKMVSVLSLFKNESAMQLRKFATRSDCQGQGVGTLMMRHALSVAEASGADRVWLSARESAMPFYAKFGFQPFGDVFFKESQPYRNMQISLPDQSLASSA</sequence>
<dbReference type="AlphaFoldDB" id="A0A1M4MZ08"/>
<organism evidence="2 3">
    <name type="scientific">Donghicola eburneus</name>
    <dbReference type="NCBI Taxonomy" id="393278"/>
    <lineage>
        <taxon>Bacteria</taxon>
        <taxon>Pseudomonadati</taxon>
        <taxon>Pseudomonadota</taxon>
        <taxon>Alphaproteobacteria</taxon>
        <taxon>Rhodobacterales</taxon>
        <taxon>Roseobacteraceae</taxon>
        <taxon>Donghicola</taxon>
    </lineage>
</organism>
<keyword evidence="3" id="KW-1185">Reference proteome</keyword>
<name>A0A1M4MZ08_9RHOB</name>
<evidence type="ECO:0000313" key="3">
    <source>
        <dbReference type="Proteomes" id="UP000184085"/>
    </source>
</evidence>
<dbReference type="GO" id="GO:0016747">
    <property type="term" value="F:acyltransferase activity, transferring groups other than amino-acyl groups"/>
    <property type="evidence" value="ECO:0007669"/>
    <property type="project" value="InterPro"/>
</dbReference>
<dbReference type="InterPro" id="IPR016181">
    <property type="entry name" value="Acyl_CoA_acyltransferase"/>
</dbReference>
<dbReference type="PANTHER" id="PTHR42791:SF1">
    <property type="entry name" value="N-ACETYLTRANSFERASE DOMAIN-CONTAINING PROTEIN"/>
    <property type="match status" value="1"/>
</dbReference>
<dbReference type="Pfam" id="PF13673">
    <property type="entry name" value="Acetyltransf_10"/>
    <property type="match status" value="1"/>
</dbReference>
<dbReference type="EMBL" id="FMJB01000041">
    <property type="protein sequence ID" value="SCM67015.1"/>
    <property type="molecule type" value="Genomic_DNA"/>
</dbReference>
<dbReference type="RefSeq" id="WP_072705527.1">
    <property type="nucleotide sequence ID" value="NZ_FMJB01000041.1"/>
</dbReference>
<dbReference type="PROSITE" id="PS51186">
    <property type="entry name" value="GNAT"/>
    <property type="match status" value="1"/>
</dbReference>
<dbReference type="InterPro" id="IPR052523">
    <property type="entry name" value="Trichothecene_AcTrans"/>
</dbReference>
<feature type="domain" description="N-acetyltransferase" evidence="1">
    <location>
        <begin position="1"/>
        <end position="137"/>
    </location>
</feature>